<evidence type="ECO:0000313" key="3">
    <source>
        <dbReference type="EMBL" id="KAF9529875.1"/>
    </source>
</evidence>
<name>A0A9P6EIU5_9AGAR</name>
<feature type="region of interest" description="Disordered" evidence="1">
    <location>
        <begin position="1"/>
        <end position="44"/>
    </location>
</feature>
<dbReference type="Gene3D" id="3.40.50.150">
    <property type="entry name" value="Vaccinia Virus protein VP39"/>
    <property type="match status" value="1"/>
</dbReference>
<dbReference type="InterPro" id="IPR029063">
    <property type="entry name" value="SAM-dependent_MTases_sf"/>
</dbReference>
<sequence>MSQSPNHSTISNSPPDLITEVDNGEDGEISSNGEESPSVEELGSDEFPLYFTERRGRLFHSGSSVYPLPVDTPEQERQTILHEAMRRLYGANYIGPVQAVLAPNPHRELAVLDVCTGNGRWALDMAAEFPHVRFIGFDHVPIATRYPLPNVRFEIHDVNTPFRWSDQSFDIVHLRATSLAVHNYQVLLQEVARVLRRGGLLISYEWDNGIHLEPSSGVLDIMTHAPSSCRFFNAINATLSSRLGISPATTLIGPFLRATEEWVEVTTAMRHVPIGARELEPDRTIAELNLGAQERYLNSIRHILEDSEDWTDEDLESMASGYLEEIRSKSGLASVLHTAHARRT</sequence>
<dbReference type="GO" id="GO:0008168">
    <property type="term" value="F:methyltransferase activity"/>
    <property type="evidence" value="ECO:0007669"/>
    <property type="project" value="UniProtKB-KW"/>
</dbReference>
<keyword evidence="4" id="KW-1185">Reference proteome</keyword>
<dbReference type="AlphaFoldDB" id="A0A9P6EIU5"/>
<dbReference type="PANTHER" id="PTHR43591:SF110">
    <property type="entry name" value="RHODANESE DOMAIN-CONTAINING PROTEIN"/>
    <property type="match status" value="1"/>
</dbReference>
<evidence type="ECO:0000259" key="2">
    <source>
        <dbReference type="Pfam" id="PF13847"/>
    </source>
</evidence>
<dbReference type="EMBL" id="MU157843">
    <property type="protein sequence ID" value="KAF9529875.1"/>
    <property type="molecule type" value="Genomic_DNA"/>
</dbReference>
<dbReference type="InterPro" id="IPR025714">
    <property type="entry name" value="Methyltranfer_dom"/>
</dbReference>
<dbReference type="Proteomes" id="UP000807306">
    <property type="component" value="Unassembled WGS sequence"/>
</dbReference>
<dbReference type="CDD" id="cd02440">
    <property type="entry name" value="AdoMet_MTases"/>
    <property type="match status" value="1"/>
</dbReference>
<gene>
    <name evidence="3" type="ORF">CPB83DRAFT_851733</name>
</gene>
<keyword evidence="3" id="KW-0808">Transferase</keyword>
<keyword evidence="3" id="KW-0489">Methyltransferase</keyword>
<feature type="compositionally biased region" description="Polar residues" evidence="1">
    <location>
        <begin position="1"/>
        <end position="14"/>
    </location>
</feature>
<feature type="domain" description="Methyltransferase" evidence="2">
    <location>
        <begin position="106"/>
        <end position="205"/>
    </location>
</feature>
<dbReference type="SUPFAM" id="SSF53335">
    <property type="entry name" value="S-adenosyl-L-methionine-dependent methyltransferases"/>
    <property type="match status" value="1"/>
</dbReference>
<proteinExistence type="predicted"/>
<protein>
    <submittedName>
        <fullName evidence="3">S-adenosyl-L-methionine-dependent methyltransferase</fullName>
    </submittedName>
</protein>
<organism evidence="3 4">
    <name type="scientific">Crepidotus variabilis</name>
    <dbReference type="NCBI Taxonomy" id="179855"/>
    <lineage>
        <taxon>Eukaryota</taxon>
        <taxon>Fungi</taxon>
        <taxon>Dikarya</taxon>
        <taxon>Basidiomycota</taxon>
        <taxon>Agaricomycotina</taxon>
        <taxon>Agaricomycetes</taxon>
        <taxon>Agaricomycetidae</taxon>
        <taxon>Agaricales</taxon>
        <taxon>Agaricineae</taxon>
        <taxon>Crepidotaceae</taxon>
        <taxon>Crepidotus</taxon>
    </lineage>
</organism>
<dbReference type="Pfam" id="PF13847">
    <property type="entry name" value="Methyltransf_31"/>
    <property type="match status" value="1"/>
</dbReference>
<dbReference type="PANTHER" id="PTHR43591">
    <property type="entry name" value="METHYLTRANSFERASE"/>
    <property type="match status" value="1"/>
</dbReference>
<evidence type="ECO:0000313" key="4">
    <source>
        <dbReference type="Proteomes" id="UP000807306"/>
    </source>
</evidence>
<dbReference type="GO" id="GO:0032259">
    <property type="term" value="P:methylation"/>
    <property type="evidence" value="ECO:0007669"/>
    <property type="project" value="UniProtKB-KW"/>
</dbReference>
<accession>A0A9P6EIU5</accession>
<evidence type="ECO:0000256" key="1">
    <source>
        <dbReference type="SAM" id="MobiDB-lite"/>
    </source>
</evidence>
<comment type="caution">
    <text evidence="3">The sequence shown here is derived from an EMBL/GenBank/DDBJ whole genome shotgun (WGS) entry which is preliminary data.</text>
</comment>
<reference evidence="3" key="1">
    <citation type="submission" date="2020-11" db="EMBL/GenBank/DDBJ databases">
        <authorList>
            <consortium name="DOE Joint Genome Institute"/>
            <person name="Ahrendt S."/>
            <person name="Riley R."/>
            <person name="Andreopoulos W."/>
            <person name="Labutti K."/>
            <person name="Pangilinan J."/>
            <person name="Ruiz-Duenas F.J."/>
            <person name="Barrasa J.M."/>
            <person name="Sanchez-Garcia M."/>
            <person name="Camarero S."/>
            <person name="Miyauchi S."/>
            <person name="Serrano A."/>
            <person name="Linde D."/>
            <person name="Babiker R."/>
            <person name="Drula E."/>
            <person name="Ayuso-Fernandez I."/>
            <person name="Pacheco R."/>
            <person name="Padilla G."/>
            <person name="Ferreira P."/>
            <person name="Barriuso J."/>
            <person name="Kellner H."/>
            <person name="Castanera R."/>
            <person name="Alfaro M."/>
            <person name="Ramirez L."/>
            <person name="Pisabarro A.G."/>
            <person name="Kuo A."/>
            <person name="Tritt A."/>
            <person name="Lipzen A."/>
            <person name="He G."/>
            <person name="Yan M."/>
            <person name="Ng V."/>
            <person name="Cullen D."/>
            <person name="Martin F."/>
            <person name="Rosso M.-N."/>
            <person name="Henrissat B."/>
            <person name="Hibbett D."/>
            <person name="Martinez A.T."/>
            <person name="Grigoriev I.V."/>
        </authorList>
    </citation>
    <scope>NUCLEOTIDE SEQUENCE</scope>
    <source>
        <strain evidence="3">CBS 506.95</strain>
    </source>
</reference>
<dbReference type="OrthoDB" id="2013972at2759"/>